<feature type="binding site" evidence="5">
    <location>
        <position position="72"/>
    </location>
    <ligand>
        <name>Zn(2+)</name>
        <dbReference type="ChEBI" id="CHEBI:29105"/>
    </ligand>
</feature>
<dbReference type="Proteomes" id="UP000236178">
    <property type="component" value="Unassembled WGS sequence"/>
</dbReference>
<evidence type="ECO:0000256" key="4">
    <source>
        <dbReference type="ARBA" id="ARBA00022833"/>
    </source>
</evidence>
<proteinExistence type="inferred from homology"/>
<evidence type="ECO:0000313" key="7">
    <source>
        <dbReference type="EMBL" id="PKT71547.1"/>
    </source>
</evidence>
<evidence type="ECO:0000256" key="5">
    <source>
        <dbReference type="HAMAP-Rule" id="MF_00213"/>
    </source>
</evidence>
<dbReference type="GO" id="GO:0051604">
    <property type="term" value="P:protein maturation"/>
    <property type="evidence" value="ECO:0007669"/>
    <property type="project" value="InterPro"/>
</dbReference>
<dbReference type="Pfam" id="PF01155">
    <property type="entry name" value="HypA"/>
    <property type="match status" value="1"/>
</dbReference>
<evidence type="ECO:0000256" key="2">
    <source>
        <dbReference type="ARBA" id="ARBA00022596"/>
    </source>
</evidence>
<keyword evidence="2 5" id="KW-0533">Nickel</keyword>
<comment type="caution">
    <text evidence="7">The sequence shown here is derived from an EMBL/GenBank/DDBJ whole genome shotgun (WGS) entry which is preliminary data.</text>
</comment>
<feature type="compositionally biased region" description="Basic and acidic residues" evidence="6">
    <location>
        <begin position="158"/>
        <end position="169"/>
    </location>
</feature>
<dbReference type="PROSITE" id="PS01249">
    <property type="entry name" value="HYPA"/>
    <property type="match status" value="1"/>
</dbReference>
<dbReference type="OrthoDB" id="288014at2"/>
<feature type="compositionally biased region" description="Low complexity" evidence="6">
    <location>
        <begin position="115"/>
        <end position="125"/>
    </location>
</feature>
<dbReference type="Gene3D" id="3.30.2320.80">
    <property type="match status" value="1"/>
</dbReference>
<feature type="binding site" evidence="5">
    <location>
        <position position="92"/>
    </location>
    <ligand>
        <name>Zn(2+)</name>
        <dbReference type="ChEBI" id="CHEBI:29105"/>
    </ligand>
</feature>
<evidence type="ECO:0000313" key="8">
    <source>
        <dbReference type="Proteomes" id="UP000236178"/>
    </source>
</evidence>
<evidence type="ECO:0000256" key="1">
    <source>
        <dbReference type="ARBA" id="ARBA00010748"/>
    </source>
</evidence>
<evidence type="ECO:0000256" key="3">
    <source>
        <dbReference type="ARBA" id="ARBA00022723"/>
    </source>
</evidence>
<sequence>MHELSIAVAVVEQVEEAAREQGRAVASLTLRIGELAGVVPEALDFSFGLAAEGTALAGARLLIETVEARGRCEGCGREAPTGMPPVLWCAGCGAPLALLGGRELEIVRVTLADGPAAGEADGPLDVTDGGTPDRKGGGPLDGEGADDGSRPAPAGPPVRDEETSHVPHR</sequence>
<evidence type="ECO:0000256" key="6">
    <source>
        <dbReference type="SAM" id="MobiDB-lite"/>
    </source>
</evidence>
<reference evidence="7 8" key="1">
    <citation type="submission" date="2017-12" db="EMBL/GenBank/DDBJ databases">
        <title>Streptomyces populusis sp. nov., a novel endophytic actinobacterium isolated from stems of Populus adenopoda Maxim.</title>
        <authorList>
            <person name="Wang Z."/>
        </authorList>
    </citation>
    <scope>NUCLEOTIDE SEQUENCE [LARGE SCALE GENOMIC DNA]</scope>
    <source>
        <strain evidence="7 8">A249</strain>
    </source>
</reference>
<feature type="binding site" evidence="5">
    <location>
        <position position="2"/>
    </location>
    <ligand>
        <name>Ni(2+)</name>
        <dbReference type="ChEBI" id="CHEBI:49786"/>
    </ligand>
</feature>
<accession>A0A2I0SNN7</accession>
<comment type="function">
    <text evidence="5">Involved in the maturation of [NiFe] hydrogenases. Required for nickel insertion into the metal center of the hydrogenase.</text>
</comment>
<dbReference type="GO" id="GO:0016151">
    <property type="term" value="F:nickel cation binding"/>
    <property type="evidence" value="ECO:0007669"/>
    <property type="project" value="UniProtKB-UniRule"/>
</dbReference>
<gene>
    <name evidence="5" type="primary">hypA</name>
    <name evidence="7" type="ORF">CW362_18755</name>
</gene>
<dbReference type="AlphaFoldDB" id="A0A2I0SNN7"/>
<comment type="similarity">
    <text evidence="1 5">Belongs to the HypA/HybF family.</text>
</comment>
<dbReference type="InterPro" id="IPR020538">
    <property type="entry name" value="Hydgase_Ni_incorp_HypA/HybF_CS"/>
</dbReference>
<dbReference type="InterPro" id="IPR000688">
    <property type="entry name" value="HypA/HybF"/>
</dbReference>
<name>A0A2I0SNN7_9ACTN</name>
<feature type="binding site" evidence="5">
    <location>
        <position position="89"/>
    </location>
    <ligand>
        <name>Zn(2+)</name>
        <dbReference type="ChEBI" id="CHEBI:29105"/>
    </ligand>
</feature>
<keyword evidence="4 5" id="KW-0862">Zinc</keyword>
<dbReference type="GO" id="GO:0008270">
    <property type="term" value="F:zinc ion binding"/>
    <property type="evidence" value="ECO:0007669"/>
    <property type="project" value="UniProtKB-UniRule"/>
</dbReference>
<protein>
    <recommendedName>
        <fullName evidence="5">Hydrogenase maturation factor HypA</fullName>
    </recommendedName>
</protein>
<organism evidence="7 8">
    <name type="scientific">Streptomyces populi</name>
    <dbReference type="NCBI Taxonomy" id="2058924"/>
    <lineage>
        <taxon>Bacteria</taxon>
        <taxon>Bacillati</taxon>
        <taxon>Actinomycetota</taxon>
        <taxon>Actinomycetes</taxon>
        <taxon>Kitasatosporales</taxon>
        <taxon>Streptomycetaceae</taxon>
        <taxon>Streptomyces</taxon>
    </lineage>
</organism>
<keyword evidence="3 5" id="KW-0479">Metal-binding</keyword>
<feature type="binding site" evidence="5">
    <location>
        <position position="75"/>
    </location>
    <ligand>
        <name>Zn(2+)</name>
        <dbReference type="ChEBI" id="CHEBI:29105"/>
    </ligand>
</feature>
<keyword evidence="8" id="KW-1185">Reference proteome</keyword>
<feature type="region of interest" description="Disordered" evidence="6">
    <location>
        <begin position="115"/>
        <end position="169"/>
    </location>
</feature>
<dbReference type="PANTHER" id="PTHR34535">
    <property type="entry name" value="HYDROGENASE MATURATION FACTOR HYPA"/>
    <property type="match status" value="1"/>
</dbReference>
<dbReference type="EMBL" id="PJOS01000033">
    <property type="protein sequence ID" value="PKT71547.1"/>
    <property type="molecule type" value="Genomic_DNA"/>
</dbReference>
<dbReference type="PANTHER" id="PTHR34535:SF3">
    <property type="entry name" value="HYDROGENASE MATURATION FACTOR HYPA"/>
    <property type="match status" value="1"/>
</dbReference>
<dbReference type="RefSeq" id="WP_103550658.1">
    <property type="nucleotide sequence ID" value="NZ_JBHJSK010000022.1"/>
</dbReference>
<dbReference type="HAMAP" id="MF_00213">
    <property type="entry name" value="HypA_HybF"/>
    <property type="match status" value="1"/>
</dbReference>